<dbReference type="CTD" id="794493"/>
<accession>A0A3Q3G2D2</accession>
<dbReference type="GeneID" id="109990823"/>
<dbReference type="AlphaFoldDB" id="A0A3Q3G2D2"/>
<keyword evidence="2" id="KW-0812">Transmembrane</keyword>
<dbReference type="PANTHER" id="PTHR20859">
    <property type="entry name" value="INTERFERON/INTERLEUKIN RECEPTOR"/>
    <property type="match status" value="1"/>
</dbReference>
<evidence type="ECO:0000256" key="3">
    <source>
        <dbReference type="SAM" id="SignalP"/>
    </source>
</evidence>
<dbReference type="Ensembl" id="ENSLBET00000027920.1">
    <property type="protein sequence ID" value="ENSLBEP00000026622.1"/>
    <property type="gene ID" value="ENSLBEG00000020241.1"/>
</dbReference>
<dbReference type="RefSeq" id="NP_001347799.1">
    <property type="nucleotide sequence ID" value="NM_001360870.1"/>
</dbReference>
<dbReference type="InParanoid" id="A0A3Q3G2D2"/>
<dbReference type="GeneTree" id="ENSGT00530000068118"/>
<protein>
    <submittedName>
        <fullName evidence="4">Interferon gamma receptor 1-like</fullName>
    </submittedName>
</protein>
<name>A0A3Q3G2D2_9LABR</name>
<feature type="chain" id="PRO_5018768909" evidence="3">
    <location>
        <begin position="25"/>
        <end position="404"/>
    </location>
</feature>
<dbReference type="GO" id="GO:0005886">
    <property type="term" value="C:plasma membrane"/>
    <property type="evidence" value="ECO:0007669"/>
    <property type="project" value="TreeGrafter"/>
</dbReference>
<evidence type="ECO:0000256" key="1">
    <source>
        <dbReference type="SAM" id="MobiDB-lite"/>
    </source>
</evidence>
<proteinExistence type="predicted"/>
<dbReference type="OrthoDB" id="8758322at2759"/>
<feature type="region of interest" description="Disordered" evidence="1">
    <location>
        <begin position="312"/>
        <end position="332"/>
    </location>
</feature>
<reference evidence="4" key="2">
    <citation type="submission" date="2025-09" db="UniProtKB">
        <authorList>
            <consortium name="Ensembl"/>
        </authorList>
    </citation>
    <scope>IDENTIFICATION</scope>
</reference>
<evidence type="ECO:0000256" key="2">
    <source>
        <dbReference type="SAM" id="Phobius"/>
    </source>
</evidence>
<evidence type="ECO:0000313" key="5">
    <source>
        <dbReference type="Proteomes" id="UP000261660"/>
    </source>
</evidence>
<keyword evidence="2" id="KW-1133">Transmembrane helix</keyword>
<sequence length="404" mass="45292">MSMDWGVQLCYPVFLSLVCLQASSVYVMPPTNLTLECRNLCNVLKWSYEEPLTPGLKFIVNIGCLANCPENLTVEPPALQADLSFLSLPSEDYYVTVSAVIGENKSELSEGIDFSYFKDSLVSKKCILDLPSVNVTSQKDDFVLLSFEHPWQFHQHKTAGSPKSGSMKKRSHDYELEELPEFMYRVIIMNQKEEPHDFSCVAMVCEEKLPVDAAQKKHCLKITGEMNRISVEATQDYCTLLIEKNYLIYYVVGGVLLLIALITVLFMAYKKMTNPSSYKPAFLNFSGERGRFTSGGVLESVMVAEVEPRSPSLLLPTTDETDVSPVTTPEDNDIRLPLGLGRQLIEDEEMRQDEEVQNNEGSEYAQGGQLEDDTVDCTEFPSAYERRTALVDLAPGELAEGYRG</sequence>
<dbReference type="InterPro" id="IPR013783">
    <property type="entry name" value="Ig-like_fold"/>
</dbReference>
<dbReference type="InterPro" id="IPR050650">
    <property type="entry name" value="Type-II_Cytokine-TF_Rcpt"/>
</dbReference>
<keyword evidence="2" id="KW-0472">Membrane</keyword>
<organism evidence="4 5">
    <name type="scientific">Labrus bergylta</name>
    <name type="common">ballan wrasse</name>
    <dbReference type="NCBI Taxonomy" id="56723"/>
    <lineage>
        <taxon>Eukaryota</taxon>
        <taxon>Metazoa</taxon>
        <taxon>Chordata</taxon>
        <taxon>Craniata</taxon>
        <taxon>Vertebrata</taxon>
        <taxon>Euteleostomi</taxon>
        <taxon>Actinopterygii</taxon>
        <taxon>Neopterygii</taxon>
        <taxon>Teleostei</taxon>
        <taxon>Neoteleostei</taxon>
        <taxon>Acanthomorphata</taxon>
        <taxon>Eupercaria</taxon>
        <taxon>Labriformes</taxon>
        <taxon>Labridae</taxon>
        <taxon>Labrus</taxon>
    </lineage>
</organism>
<feature type="transmembrane region" description="Helical" evidence="2">
    <location>
        <begin position="247"/>
        <end position="269"/>
    </location>
</feature>
<evidence type="ECO:0000313" key="4">
    <source>
        <dbReference type="Ensembl" id="ENSLBEP00000026622.1"/>
    </source>
</evidence>
<dbReference type="STRING" id="56723.ENSLBEP00000026622"/>
<dbReference type="PANTHER" id="PTHR20859:SF87">
    <property type="entry name" value="CYTOKINE RECEPTOR FAMILY MEMBER B13-RELATED"/>
    <property type="match status" value="1"/>
</dbReference>
<dbReference type="GO" id="GO:0004896">
    <property type="term" value="F:cytokine receptor activity"/>
    <property type="evidence" value="ECO:0007669"/>
    <property type="project" value="TreeGrafter"/>
</dbReference>
<keyword evidence="5" id="KW-1185">Reference proteome</keyword>
<dbReference type="Gene3D" id="2.60.40.10">
    <property type="entry name" value="Immunoglobulins"/>
    <property type="match status" value="1"/>
</dbReference>
<keyword evidence="3" id="KW-0732">Signal</keyword>
<feature type="signal peptide" evidence="3">
    <location>
        <begin position="1"/>
        <end position="24"/>
    </location>
</feature>
<dbReference type="Proteomes" id="UP000261660">
    <property type="component" value="Unplaced"/>
</dbReference>
<feature type="region of interest" description="Disordered" evidence="1">
    <location>
        <begin position="351"/>
        <end position="374"/>
    </location>
</feature>
<reference evidence="4" key="1">
    <citation type="submission" date="2025-08" db="UniProtKB">
        <authorList>
            <consortium name="Ensembl"/>
        </authorList>
    </citation>
    <scope>IDENTIFICATION</scope>
</reference>